<dbReference type="Proteomes" id="UP001157160">
    <property type="component" value="Unassembled WGS sequence"/>
</dbReference>
<comment type="caution">
    <text evidence="2">The sequence shown here is derived from an EMBL/GenBank/DDBJ whole genome shotgun (WGS) entry which is preliminary data.</text>
</comment>
<feature type="domain" description="DUF1990" evidence="1">
    <location>
        <begin position="119"/>
        <end position="216"/>
    </location>
</feature>
<gene>
    <name evidence="2" type="ORF">GCM10025874_02640</name>
</gene>
<evidence type="ECO:0000313" key="2">
    <source>
        <dbReference type="EMBL" id="GMA27011.1"/>
    </source>
</evidence>
<sequence length="234" mass="25868">MEPIRRRSGGEPAGEPTTYAAVGGTQAADLLTYPPAGFRPIERRVRIGHGPERFEAASLAVLSWQVQLRSGMTVEIESRPDAEQRGYRPVGFDEDGAAVEPASLERSEVQYGPDGSELLVAGETVRLGIPFLLWRVGARARVVYVIDEPTVRGFAYGTLQGHPESGEEAFLVELHDDGSVWFVVRAFSRGATRFYRFVGPVLRITQWHYTRRYLRALLGPTEERGPGTEVVRAG</sequence>
<name>A0AA37UF77_9MICO</name>
<dbReference type="RefSeq" id="WP_284229235.1">
    <property type="nucleotide sequence ID" value="NZ_BSUL01000001.1"/>
</dbReference>
<dbReference type="PANTHER" id="PTHR34202">
    <property type="entry name" value="UPF0548 PROTEIN"/>
    <property type="match status" value="1"/>
</dbReference>
<dbReference type="Pfam" id="PF09348">
    <property type="entry name" value="DUF1990"/>
    <property type="match status" value="2"/>
</dbReference>
<feature type="domain" description="DUF1990" evidence="1">
    <location>
        <begin position="18"/>
        <end position="84"/>
    </location>
</feature>
<dbReference type="PANTHER" id="PTHR34202:SF1">
    <property type="entry name" value="UPF0548 PROTEIN"/>
    <property type="match status" value="1"/>
</dbReference>
<reference evidence="2 3" key="1">
    <citation type="journal article" date="2014" name="Int. J. Syst. Evol. Microbiol.">
        <title>Complete genome sequence of Corynebacterium casei LMG S-19264T (=DSM 44701T), isolated from a smear-ripened cheese.</title>
        <authorList>
            <consortium name="US DOE Joint Genome Institute (JGI-PGF)"/>
            <person name="Walter F."/>
            <person name="Albersmeier A."/>
            <person name="Kalinowski J."/>
            <person name="Ruckert C."/>
        </authorList>
    </citation>
    <scope>NUCLEOTIDE SEQUENCE [LARGE SCALE GENOMIC DNA]</scope>
    <source>
        <strain evidence="2 3">NBRC 112289</strain>
    </source>
</reference>
<evidence type="ECO:0000259" key="1">
    <source>
        <dbReference type="Pfam" id="PF09348"/>
    </source>
</evidence>
<dbReference type="EMBL" id="BSUL01000001">
    <property type="protein sequence ID" value="GMA27011.1"/>
    <property type="molecule type" value="Genomic_DNA"/>
</dbReference>
<accession>A0AA37UF77</accession>
<dbReference type="AlphaFoldDB" id="A0AA37UF77"/>
<organism evidence="2 3">
    <name type="scientific">Arenivirga flava</name>
    <dbReference type="NCBI Taxonomy" id="1930060"/>
    <lineage>
        <taxon>Bacteria</taxon>
        <taxon>Bacillati</taxon>
        <taxon>Actinomycetota</taxon>
        <taxon>Actinomycetes</taxon>
        <taxon>Micrococcales</taxon>
        <taxon>Microbacteriaceae</taxon>
        <taxon>Arenivirga</taxon>
    </lineage>
</organism>
<keyword evidence="3" id="KW-1185">Reference proteome</keyword>
<proteinExistence type="predicted"/>
<dbReference type="InterPro" id="IPR018960">
    <property type="entry name" value="DUF1990"/>
</dbReference>
<evidence type="ECO:0000313" key="3">
    <source>
        <dbReference type="Proteomes" id="UP001157160"/>
    </source>
</evidence>
<protein>
    <recommendedName>
        <fullName evidence="1">DUF1990 domain-containing protein</fullName>
    </recommendedName>
</protein>